<dbReference type="EMBL" id="HACG01001834">
    <property type="protein sequence ID" value="CEK48699.1"/>
    <property type="molecule type" value="Transcribed_RNA"/>
</dbReference>
<name>A0A0B6XXR6_9EUPU</name>
<proteinExistence type="predicted"/>
<sequence>PKQLYSEPDLPLTGLSSVQSTTQLQDYVDYILQSPESPPVDNIDKLEVQEKETDLSLRLDNNTTLQVMLDIFTHE</sequence>
<evidence type="ECO:0000313" key="1">
    <source>
        <dbReference type="EMBL" id="CEK48699.1"/>
    </source>
</evidence>
<organism evidence="1">
    <name type="scientific">Arion vulgaris</name>
    <dbReference type="NCBI Taxonomy" id="1028688"/>
    <lineage>
        <taxon>Eukaryota</taxon>
        <taxon>Metazoa</taxon>
        <taxon>Spiralia</taxon>
        <taxon>Lophotrochozoa</taxon>
        <taxon>Mollusca</taxon>
        <taxon>Gastropoda</taxon>
        <taxon>Heterobranchia</taxon>
        <taxon>Euthyneura</taxon>
        <taxon>Panpulmonata</taxon>
        <taxon>Eupulmonata</taxon>
        <taxon>Stylommatophora</taxon>
        <taxon>Helicina</taxon>
        <taxon>Arionoidea</taxon>
        <taxon>Arionidae</taxon>
        <taxon>Arion</taxon>
    </lineage>
</organism>
<reference evidence="1" key="1">
    <citation type="submission" date="2014-12" db="EMBL/GenBank/DDBJ databases">
        <title>Insight into the proteome of Arion vulgaris.</title>
        <authorList>
            <person name="Aradska J."/>
            <person name="Bulat T."/>
            <person name="Smidak R."/>
            <person name="Sarate P."/>
            <person name="Gangsoo J."/>
            <person name="Sialana F."/>
            <person name="Bilban M."/>
            <person name="Lubec G."/>
        </authorList>
    </citation>
    <scope>NUCLEOTIDE SEQUENCE</scope>
    <source>
        <tissue evidence="1">Skin</tissue>
    </source>
</reference>
<protein>
    <submittedName>
        <fullName evidence="1">Uncharacterized protein</fullName>
    </submittedName>
</protein>
<feature type="non-terminal residue" evidence="1">
    <location>
        <position position="75"/>
    </location>
</feature>
<gene>
    <name evidence="1" type="primary">ORF4887</name>
</gene>
<feature type="non-terminal residue" evidence="1">
    <location>
        <position position="1"/>
    </location>
</feature>
<accession>A0A0B6XXR6</accession>
<dbReference type="AlphaFoldDB" id="A0A0B6XXR6"/>